<name>A0A7I8X7N4_BURXY</name>
<protein>
    <submittedName>
        <fullName evidence="1">(pine wood nematode) hypothetical protein</fullName>
    </submittedName>
</protein>
<dbReference type="EMBL" id="CAJFCV020000005">
    <property type="protein sequence ID" value="CAG9123329.1"/>
    <property type="molecule type" value="Genomic_DNA"/>
</dbReference>
<dbReference type="EMBL" id="CAJFDI010000005">
    <property type="protein sequence ID" value="CAD5231830.1"/>
    <property type="molecule type" value="Genomic_DNA"/>
</dbReference>
<gene>
    <name evidence="1" type="ORF">BXYJ_LOCUS11926</name>
</gene>
<evidence type="ECO:0000313" key="1">
    <source>
        <dbReference type="EMBL" id="CAD5231830.1"/>
    </source>
</evidence>
<dbReference type="PANTHER" id="PTHR35373:SF3">
    <property type="entry name" value="ACTIVATOR OF HSP90 ATPASE HOMOLOG 1-LIKE PROTEIN"/>
    <property type="match status" value="1"/>
</dbReference>
<proteinExistence type="predicted"/>
<dbReference type="AlphaFoldDB" id="A0A7I8X7N4"/>
<dbReference type="Proteomes" id="UP000582659">
    <property type="component" value="Unassembled WGS sequence"/>
</dbReference>
<evidence type="ECO:0000313" key="2">
    <source>
        <dbReference type="Proteomes" id="UP000659654"/>
    </source>
</evidence>
<organism evidence="1 2">
    <name type="scientific">Bursaphelenchus xylophilus</name>
    <name type="common">Pinewood nematode worm</name>
    <name type="synonym">Aphelenchoides xylophilus</name>
    <dbReference type="NCBI Taxonomy" id="6326"/>
    <lineage>
        <taxon>Eukaryota</taxon>
        <taxon>Metazoa</taxon>
        <taxon>Ecdysozoa</taxon>
        <taxon>Nematoda</taxon>
        <taxon>Chromadorea</taxon>
        <taxon>Rhabditida</taxon>
        <taxon>Tylenchina</taxon>
        <taxon>Tylenchomorpha</taxon>
        <taxon>Aphelenchoidea</taxon>
        <taxon>Aphelenchoididae</taxon>
        <taxon>Bursaphelenchus</taxon>
    </lineage>
</organism>
<sequence length="205" mass="23998">MVVFIVPKPIRSIQEHQRRKRSLNDVRCNHSKIRSLIKKIDTQNPRNGIKMLKRDITRHLGLPVNVIYIAVHLDLSTAQIMSHILYEDDYVELTEDFLTIKRYFFPMMKPKVVRVKHIRTVYFDEQDNTKYGLKRTWGKSEMSEVYWAIDFRRCLPGDKGGKADVIVDVEDGLMKGFTVRDVQSFLQSLRYAAPMSLIVVDNLNL</sequence>
<dbReference type="PANTHER" id="PTHR35373">
    <property type="entry name" value="PROTEIN CBG16894"/>
    <property type="match status" value="1"/>
</dbReference>
<dbReference type="Proteomes" id="UP000659654">
    <property type="component" value="Unassembled WGS sequence"/>
</dbReference>
<accession>A0A7I8X7N4</accession>
<dbReference type="OrthoDB" id="5511455at2759"/>
<dbReference type="SMR" id="A0A7I8X7N4"/>
<keyword evidence="2" id="KW-1185">Reference proteome</keyword>
<comment type="caution">
    <text evidence="1">The sequence shown here is derived from an EMBL/GenBank/DDBJ whole genome shotgun (WGS) entry which is preliminary data.</text>
</comment>
<reference evidence="1" key="1">
    <citation type="submission" date="2020-09" db="EMBL/GenBank/DDBJ databases">
        <authorList>
            <person name="Kikuchi T."/>
        </authorList>
    </citation>
    <scope>NUCLEOTIDE SEQUENCE</scope>
    <source>
        <strain evidence="1">Ka4C1</strain>
    </source>
</reference>